<dbReference type="InterPro" id="IPR010982">
    <property type="entry name" value="Lambda_DNA-bd_dom_sf"/>
</dbReference>
<dbReference type="SUPFAM" id="SSF47413">
    <property type="entry name" value="lambda repressor-like DNA-binding domains"/>
    <property type="match status" value="1"/>
</dbReference>
<protein>
    <submittedName>
        <fullName evidence="2">Helix-turn-helix transcriptional regulator</fullName>
    </submittedName>
</protein>
<evidence type="ECO:0000313" key="3">
    <source>
        <dbReference type="Proteomes" id="UP001322744"/>
    </source>
</evidence>
<dbReference type="InterPro" id="IPR001387">
    <property type="entry name" value="Cro/C1-type_HTH"/>
</dbReference>
<dbReference type="Pfam" id="PF13443">
    <property type="entry name" value="HTH_26"/>
    <property type="match status" value="1"/>
</dbReference>
<keyword evidence="3" id="KW-1185">Reference proteome</keyword>
<proteinExistence type="predicted"/>
<feature type="domain" description="HTH cro/C1-type" evidence="1">
    <location>
        <begin position="22"/>
        <end position="82"/>
    </location>
</feature>
<evidence type="ECO:0000259" key="1">
    <source>
        <dbReference type="Pfam" id="PF13443"/>
    </source>
</evidence>
<dbReference type="RefSeq" id="WP_235375135.1">
    <property type="nucleotide sequence ID" value="NZ_CP139957.1"/>
</dbReference>
<name>A0ABZ0TZD9_9FIRM</name>
<reference evidence="2 3" key="1">
    <citation type="submission" date="2023-12" db="EMBL/GenBank/DDBJ databases">
        <authorList>
            <person name="Manesh M.J.H."/>
            <person name="Bing R.G."/>
            <person name="Willard D.J."/>
            <person name="Kelly R.M."/>
        </authorList>
    </citation>
    <scope>NUCLEOTIDE SEQUENCE [LARGE SCALE GENOMIC DNA]</scope>
    <source>
        <strain evidence="2 3">DSM 8977</strain>
    </source>
</reference>
<accession>A0ABZ0TZD9</accession>
<gene>
    <name evidence="2" type="ORF">SOJ16_002746</name>
</gene>
<organism evidence="2 3">
    <name type="scientific">Anaerocellum danielii</name>
    <dbReference type="NCBI Taxonomy" id="1387557"/>
    <lineage>
        <taxon>Bacteria</taxon>
        <taxon>Bacillati</taxon>
        <taxon>Bacillota</taxon>
        <taxon>Bacillota incertae sedis</taxon>
        <taxon>Caldicellulosiruptorales</taxon>
        <taxon>Caldicellulosiruptoraceae</taxon>
        <taxon>Anaerocellum</taxon>
    </lineage>
</organism>
<dbReference type="Gene3D" id="1.10.260.40">
    <property type="entry name" value="lambda repressor-like DNA-binding domains"/>
    <property type="match status" value="1"/>
</dbReference>
<evidence type="ECO:0000313" key="2">
    <source>
        <dbReference type="EMBL" id="WPX08831.1"/>
    </source>
</evidence>
<dbReference type="EMBL" id="CP139957">
    <property type="protein sequence ID" value="WPX08831.1"/>
    <property type="molecule type" value="Genomic_DNA"/>
</dbReference>
<dbReference type="Proteomes" id="UP001322744">
    <property type="component" value="Chromosome"/>
</dbReference>
<sequence>MKIGIEKLFYNKKKVGENILWFIKDNGYTKYSFAKMVNISRPTLDKLISGNINSLTTFKTHIQKILSTFNLTEDQLLNYIPKRVDNKGITFAFSNNSPEGHTFNSRAQKMFEILEDIIHLCEIYYNNEVGA</sequence>